<evidence type="ECO:0000256" key="4">
    <source>
        <dbReference type="ARBA" id="ARBA00022917"/>
    </source>
</evidence>
<dbReference type="NCBIfam" id="TIGR00496">
    <property type="entry name" value="frr"/>
    <property type="match status" value="1"/>
</dbReference>
<keyword evidence="6" id="KW-0175">Coiled coil</keyword>
<dbReference type="Gene3D" id="3.30.1360.40">
    <property type="match status" value="1"/>
</dbReference>
<sequence length="184" mass="21067">MNERLKHYNEKMEKTISVLENEYAAIRAGRANPAVLNKITVDYYGTPTQIQAMAAISVSEARILVIQPWDKSTLRSIEKAIQASDIGINPTNDGTVIRIVFPPLTEERRKEICKQIKKQGEDSKVAIRSIRRDANEKFKALKKSSEVSEDEEKDLEDQMQKMTDKFCKRIDEIAAKKEKEILEI</sequence>
<feature type="domain" description="Ribosome recycling factor" evidence="7">
    <location>
        <begin position="19"/>
        <end position="182"/>
    </location>
</feature>
<dbReference type="HAMAP" id="MF_00040">
    <property type="entry name" value="RRF"/>
    <property type="match status" value="1"/>
</dbReference>
<comment type="function">
    <text evidence="5">Responsible for the release of ribosomes from messenger RNA at the termination of protein biosynthesis. May increase the efficiency of translation by recycling ribosomes from one round of translation to another.</text>
</comment>
<dbReference type="Gene3D" id="1.10.132.20">
    <property type="entry name" value="Ribosome-recycling factor"/>
    <property type="match status" value="1"/>
</dbReference>
<dbReference type="GO" id="GO:0006415">
    <property type="term" value="P:translational termination"/>
    <property type="evidence" value="ECO:0007669"/>
    <property type="project" value="UniProtKB-UniRule"/>
</dbReference>
<reference evidence="8 10" key="1">
    <citation type="submission" date="2018-08" db="EMBL/GenBank/DDBJ databases">
        <title>Murine metabolic-syndrome-specific gut microbial biobank.</title>
        <authorList>
            <person name="Liu C."/>
        </authorList>
    </citation>
    <scope>NUCLEOTIDE SEQUENCE [LARGE SCALE GENOMIC DNA]</scope>
    <source>
        <strain evidence="8 10">X69</strain>
    </source>
</reference>
<gene>
    <name evidence="5" type="primary">frr</name>
    <name evidence="8" type="ORF">D3Z39_02520</name>
    <name evidence="9" type="ORF">FMM72_05505</name>
</gene>
<keyword evidence="3 5" id="KW-0963">Cytoplasm</keyword>
<evidence type="ECO:0000256" key="6">
    <source>
        <dbReference type="SAM" id="Coils"/>
    </source>
</evidence>
<protein>
    <recommendedName>
        <fullName evidence="5">Ribosome-recycling factor</fullName>
        <shortName evidence="5">RRF</shortName>
    </recommendedName>
    <alternativeName>
        <fullName evidence="5">Ribosome-releasing factor</fullName>
    </alternativeName>
</protein>
<name>A0A845RC50_9FIRM</name>
<dbReference type="Proteomes" id="UP000446348">
    <property type="component" value="Unassembled WGS sequence"/>
</dbReference>
<dbReference type="EMBL" id="QXWZ01000003">
    <property type="protein sequence ID" value="NBI77756.1"/>
    <property type="molecule type" value="Genomic_DNA"/>
</dbReference>
<comment type="subcellular location">
    <subcellularLocation>
        <location evidence="1 5">Cytoplasm</location>
    </subcellularLocation>
</comment>
<evidence type="ECO:0000313" key="8">
    <source>
        <dbReference type="EMBL" id="NBI77756.1"/>
    </source>
</evidence>
<dbReference type="Proteomes" id="UP000462501">
    <property type="component" value="Unassembled WGS sequence"/>
</dbReference>
<evidence type="ECO:0000313" key="11">
    <source>
        <dbReference type="Proteomes" id="UP000462501"/>
    </source>
</evidence>
<proteinExistence type="inferred from homology"/>
<keyword evidence="4 5" id="KW-0648">Protein biosynthesis</keyword>
<dbReference type="Pfam" id="PF01765">
    <property type="entry name" value="RRF"/>
    <property type="match status" value="1"/>
</dbReference>
<evidence type="ECO:0000256" key="5">
    <source>
        <dbReference type="HAMAP-Rule" id="MF_00040"/>
    </source>
</evidence>
<evidence type="ECO:0000313" key="9">
    <source>
        <dbReference type="EMBL" id="NDO38712.1"/>
    </source>
</evidence>
<dbReference type="RefSeq" id="WP_160208642.1">
    <property type="nucleotide sequence ID" value="NZ_CASBEY010000033.1"/>
</dbReference>
<comment type="similarity">
    <text evidence="2 5">Belongs to the RRF family.</text>
</comment>
<comment type="caution">
    <text evidence="8">The sequence shown here is derived from an EMBL/GenBank/DDBJ whole genome shotgun (WGS) entry which is preliminary data.</text>
</comment>
<reference evidence="9 11" key="2">
    <citation type="submission" date="2019-06" db="EMBL/GenBank/DDBJ databases">
        <title>Draft genome sequences of 15 bacterial species constituting the stable defined intestinal microbiota of the GM15 gnotobiotic mouse model.</title>
        <authorList>
            <person name="Elie C."/>
            <person name="Mathieu A."/>
            <person name="Saliou A."/>
            <person name="Darnaud M."/>
            <person name="Leulier F."/>
            <person name="Tamellini A."/>
        </authorList>
    </citation>
    <scope>NUCLEOTIDE SEQUENCE [LARGE SCALE GENOMIC DNA]</scope>
    <source>
        <strain evidence="9 11">JM4-15</strain>
    </source>
</reference>
<dbReference type="GO" id="GO:0043023">
    <property type="term" value="F:ribosomal large subunit binding"/>
    <property type="evidence" value="ECO:0007669"/>
    <property type="project" value="TreeGrafter"/>
</dbReference>
<evidence type="ECO:0000256" key="2">
    <source>
        <dbReference type="ARBA" id="ARBA00005912"/>
    </source>
</evidence>
<dbReference type="InterPro" id="IPR023584">
    <property type="entry name" value="Ribosome_recyc_fac_dom"/>
</dbReference>
<organism evidence="8 10">
    <name type="scientific">Anaerotruncus colihominis</name>
    <dbReference type="NCBI Taxonomy" id="169435"/>
    <lineage>
        <taxon>Bacteria</taxon>
        <taxon>Bacillati</taxon>
        <taxon>Bacillota</taxon>
        <taxon>Clostridia</taxon>
        <taxon>Eubacteriales</taxon>
        <taxon>Oscillospiraceae</taxon>
        <taxon>Anaerotruncus</taxon>
    </lineage>
</organism>
<dbReference type="AlphaFoldDB" id="A0A845RC50"/>
<dbReference type="OrthoDB" id="9804006at2"/>
<accession>A0A845RC50</accession>
<dbReference type="InterPro" id="IPR036191">
    <property type="entry name" value="RRF_sf"/>
</dbReference>
<dbReference type="SUPFAM" id="SSF55194">
    <property type="entry name" value="Ribosome recycling factor, RRF"/>
    <property type="match status" value="1"/>
</dbReference>
<evidence type="ECO:0000259" key="7">
    <source>
        <dbReference type="Pfam" id="PF01765"/>
    </source>
</evidence>
<evidence type="ECO:0000256" key="1">
    <source>
        <dbReference type="ARBA" id="ARBA00004496"/>
    </source>
</evidence>
<feature type="coiled-coil region" evidence="6">
    <location>
        <begin position="138"/>
        <end position="165"/>
    </location>
</feature>
<dbReference type="EMBL" id="VIQT01000009">
    <property type="protein sequence ID" value="NDO38712.1"/>
    <property type="molecule type" value="Genomic_DNA"/>
</dbReference>
<evidence type="ECO:0000313" key="10">
    <source>
        <dbReference type="Proteomes" id="UP000446348"/>
    </source>
</evidence>
<evidence type="ECO:0000256" key="3">
    <source>
        <dbReference type="ARBA" id="ARBA00022490"/>
    </source>
</evidence>
<dbReference type="GO" id="GO:0005737">
    <property type="term" value="C:cytoplasm"/>
    <property type="evidence" value="ECO:0007669"/>
    <property type="project" value="UniProtKB-SubCell"/>
</dbReference>
<dbReference type="InterPro" id="IPR002661">
    <property type="entry name" value="Ribosome_recyc_fac"/>
</dbReference>
<dbReference type="FunFam" id="3.30.1360.40:FF:000001">
    <property type="entry name" value="Ribosome-recycling factor"/>
    <property type="match status" value="1"/>
</dbReference>
<dbReference type="PANTHER" id="PTHR20982">
    <property type="entry name" value="RIBOSOME RECYCLING FACTOR"/>
    <property type="match status" value="1"/>
</dbReference>
<dbReference type="CDD" id="cd00520">
    <property type="entry name" value="RRF"/>
    <property type="match status" value="1"/>
</dbReference>
<feature type="coiled-coil region" evidence="6">
    <location>
        <begin position="2"/>
        <end position="29"/>
    </location>
</feature>
<dbReference type="FunFam" id="1.10.132.20:FF:000001">
    <property type="entry name" value="Ribosome-recycling factor"/>
    <property type="match status" value="1"/>
</dbReference>
<dbReference type="PANTHER" id="PTHR20982:SF3">
    <property type="entry name" value="MITOCHONDRIAL RIBOSOME RECYCLING FACTOR PSEUDO 1"/>
    <property type="match status" value="1"/>
</dbReference>